<proteinExistence type="inferred from homology"/>
<comment type="similarity">
    <text evidence="1 6">Belongs to the ATG17 family.</text>
</comment>
<evidence type="ECO:0000256" key="3">
    <source>
        <dbReference type="ARBA" id="ARBA00022490"/>
    </source>
</evidence>
<dbReference type="GO" id="GO:0034727">
    <property type="term" value="P:piecemeal microautophagy of the nucleus"/>
    <property type="evidence" value="ECO:0007669"/>
    <property type="project" value="TreeGrafter"/>
</dbReference>
<evidence type="ECO:0000256" key="7">
    <source>
        <dbReference type="SAM" id="MobiDB-lite"/>
    </source>
</evidence>
<accession>A0AAN6WNA9</accession>
<feature type="region of interest" description="Disordered" evidence="7">
    <location>
        <begin position="490"/>
        <end position="516"/>
    </location>
</feature>
<feature type="compositionally biased region" description="Basic and acidic residues" evidence="7">
    <location>
        <begin position="25"/>
        <end position="40"/>
    </location>
</feature>
<evidence type="ECO:0000313" key="10">
    <source>
        <dbReference type="Proteomes" id="UP001302126"/>
    </source>
</evidence>
<feature type="compositionally biased region" description="Low complexity" evidence="7">
    <location>
        <begin position="1"/>
        <end position="10"/>
    </location>
</feature>
<evidence type="ECO:0000313" key="9">
    <source>
        <dbReference type="EMBL" id="KAK4185298.1"/>
    </source>
</evidence>
<evidence type="ECO:0000256" key="5">
    <source>
        <dbReference type="ARBA" id="ARBA00023136"/>
    </source>
</evidence>
<keyword evidence="10" id="KW-1185">Reference proteome</keyword>
<comment type="subcellular location">
    <subcellularLocation>
        <location evidence="6">Cytoplasm</location>
    </subcellularLocation>
    <subcellularLocation>
        <location evidence="6">Preautophagosomal structure membrane</location>
        <topology evidence="6">Peripheral membrane protein</topology>
    </subcellularLocation>
</comment>
<evidence type="ECO:0000256" key="4">
    <source>
        <dbReference type="ARBA" id="ARBA00023006"/>
    </source>
</evidence>
<reference evidence="9" key="1">
    <citation type="journal article" date="2023" name="Mol. Phylogenet. Evol.">
        <title>Genome-scale phylogeny and comparative genomics of the fungal order Sordariales.</title>
        <authorList>
            <person name="Hensen N."/>
            <person name="Bonometti L."/>
            <person name="Westerberg I."/>
            <person name="Brannstrom I.O."/>
            <person name="Guillou S."/>
            <person name="Cros-Aarteil S."/>
            <person name="Calhoun S."/>
            <person name="Haridas S."/>
            <person name="Kuo A."/>
            <person name="Mondo S."/>
            <person name="Pangilinan J."/>
            <person name="Riley R."/>
            <person name="LaButti K."/>
            <person name="Andreopoulos B."/>
            <person name="Lipzen A."/>
            <person name="Chen C."/>
            <person name="Yan M."/>
            <person name="Daum C."/>
            <person name="Ng V."/>
            <person name="Clum A."/>
            <person name="Steindorff A."/>
            <person name="Ohm R.A."/>
            <person name="Martin F."/>
            <person name="Silar P."/>
            <person name="Natvig D.O."/>
            <person name="Lalanne C."/>
            <person name="Gautier V."/>
            <person name="Ament-Velasquez S.L."/>
            <person name="Kruys A."/>
            <person name="Hutchinson M.I."/>
            <person name="Powell A.J."/>
            <person name="Barry K."/>
            <person name="Miller A.N."/>
            <person name="Grigoriev I.V."/>
            <person name="Debuchy R."/>
            <person name="Gladieux P."/>
            <person name="Hiltunen Thoren M."/>
            <person name="Johannesson H."/>
        </authorList>
    </citation>
    <scope>NUCLEOTIDE SEQUENCE</scope>
    <source>
        <strain evidence="9">PSN309</strain>
    </source>
</reference>
<dbReference type="InterPro" id="IPR045326">
    <property type="entry name" value="ATG17-like_dom"/>
</dbReference>
<evidence type="ECO:0000256" key="1">
    <source>
        <dbReference type="ARBA" id="ARBA00006259"/>
    </source>
</evidence>
<dbReference type="InterPro" id="IPR007240">
    <property type="entry name" value="Atg17"/>
</dbReference>
<sequence length="516" mass="58021">MMASQSSASSERSRPHSSRPPSSAADDHEPEPGDPSEEFHPEDVPVEVLVKHLLGAKQSLSSMALVLRANDLATHARQMHEESVILSAQTGFLRHGIHQQMLVLSQVRRGLNRSYDRGKREFKQLLCTLDDADARLQQTIDVLRNTVVESAFRPPGEESKCLMDFVDEKGVDTLRNALKENIAELQSVQTSFDGDLLRFDDDLRALTRTLSPAKSRTSPSSSATAYQPMPHLLAVLTDHSHAMAQHLTSLTRHFDMCVTAVRSTEGGAALARRRAADMTESNGDPVSISGVITEQESHRNFDMMDPSERAEIVQVVVKDAPEVDEVVAEIQAVLQRMELEFGNLKEQADTIRGSYISTLNAFQALEEIGARLQGYIDAETEFSQRWDVEREAISGTLQEMGELSRFYEGYASAYDTLRFEAERRKAVEEKIQYTLRKAKESVENLMEADVKEREHFQQEVGEYIPTDLWVGMNDPLRKWDIVPVYEDHDLEGEQEPNTPTLPKASLFTPDVPEERL</sequence>
<evidence type="ECO:0000259" key="8">
    <source>
        <dbReference type="Pfam" id="PF04108"/>
    </source>
</evidence>
<organism evidence="9 10">
    <name type="scientific">Podospora australis</name>
    <dbReference type="NCBI Taxonomy" id="1536484"/>
    <lineage>
        <taxon>Eukaryota</taxon>
        <taxon>Fungi</taxon>
        <taxon>Dikarya</taxon>
        <taxon>Ascomycota</taxon>
        <taxon>Pezizomycotina</taxon>
        <taxon>Sordariomycetes</taxon>
        <taxon>Sordariomycetidae</taxon>
        <taxon>Sordariales</taxon>
        <taxon>Podosporaceae</taxon>
        <taxon>Podospora</taxon>
    </lineage>
</organism>
<protein>
    <recommendedName>
        <fullName evidence="2 6">Autophagy-related protein 17</fullName>
    </recommendedName>
</protein>
<dbReference type="GO" id="GO:1990316">
    <property type="term" value="C:Atg1/ULK1 kinase complex"/>
    <property type="evidence" value="ECO:0007669"/>
    <property type="project" value="TreeGrafter"/>
</dbReference>
<feature type="domain" description="Autophagy protein ATG17-like" evidence="8">
    <location>
        <begin position="59"/>
        <end position="464"/>
    </location>
</feature>
<keyword evidence="5" id="KW-0472">Membrane</keyword>
<dbReference type="GO" id="GO:0030295">
    <property type="term" value="F:protein kinase activator activity"/>
    <property type="evidence" value="ECO:0007669"/>
    <property type="project" value="TreeGrafter"/>
</dbReference>
<gene>
    <name evidence="9" type="ORF">QBC35DRAFT_476454</name>
</gene>
<comment type="caution">
    <text evidence="9">The sequence shown here is derived from an EMBL/GenBank/DDBJ whole genome shotgun (WGS) entry which is preliminary data.</text>
</comment>
<feature type="region of interest" description="Disordered" evidence="7">
    <location>
        <begin position="1"/>
        <end position="40"/>
    </location>
</feature>
<evidence type="ECO:0000256" key="2">
    <source>
        <dbReference type="ARBA" id="ARBA00013806"/>
    </source>
</evidence>
<dbReference type="EMBL" id="MU864454">
    <property type="protein sequence ID" value="KAK4185298.1"/>
    <property type="molecule type" value="Genomic_DNA"/>
</dbReference>
<dbReference type="Pfam" id="PF04108">
    <property type="entry name" value="ATG17_like"/>
    <property type="match status" value="1"/>
</dbReference>
<name>A0AAN6WNA9_9PEZI</name>
<comment type="function">
    <text evidence="6">Autophagy-specific protein that functions in response to autophagy-inducing signals as a scaffold to recruit other ATG proteins to organize preautophagosomal structure (PAS) formation. Modulates the timing and magnitude of the autophagy response, such as the size of the sequestering vesicles. Plays particularly a role in pexophagy and nucleophagy.</text>
</comment>
<dbReference type="GO" id="GO:0000045">
    <property type="term" value="P:autophagosome assembly"/>
    <property type="evidence" value="ECO:0007669"/>
    <property type="project" value="TreeGrafter"/>
</dbReference>
<dbReference type="GO" id="GO:0000422">
    <property type="term" value="P:autophagy of mitochondrion"/>
    <property type="evidence" value="ECO:0007669"/>
    <property type="project" value="TreeGrafter"/>
</dbReference>
<reference evidence="9" key="2">
    <citation type="submission" date="2023-05" db="EMBL/GenBank/DDBJ databases">
        <authorList>
            <consortium name="Lawrence Berkeley National Laboratory"/>
            <person name="Steindorff A."/>
            <person name="Hensen N."/>
            <person name="Bonometti L."/>
            <person name="Westerberg I."/>
            <person name="Brannstrom I.O."/>
            <person name="Guillou S."/>
            <person name="Cros-Aarteil S."/>
            <person name="Calhoun S."/>
            <person name="Haridas S."/>
            <person name="Kuo A."/>
            <person name="Mondo S."/>
            <person name="Pangilinan J."/>
            <person name="Riley R."/>
            <person name="Labutti K."/>
            <person name="Andreopoulos B."/>
            <person name="Lipzen A."/>
            <person name="Chen C."/>
            <person name="Yanf M."/>
            <person name="Daum C."/>
            <person name="Ng V."/>
            <person name="Clum A."/>
            <person name="Ohm R."/>
            <person name="Martin F."/>
            <person name="Silar P."/>
            <person name="Natvig D."/>
            <person name="Lalanne C."/>
            <person name="Gautier V."/>
            <person name="Ament-Velasquez S.L."/>
            <person name="Kruys A."/>
            <person name="Hutchinson M.I."/>
            <person name="Powell A.J."/>
            <person name="Barry K."/>
            <person name="Miller A.N."/>
            <person name="Grigoriev I.V."/>
            <person name="Debuchy R."/>
            <person name="Gladieux P."/>
            <person name="Thoren M.H."/>
            <person name="Johannesson H."/>
        </authorList>
    </citation>
    <scope>NUCLEOTIDE SEQUENCE</scope>
    <source>
        <strain evidence="9">PSN309</strain>
    </source>
</reference>
<keyword evidence="3 6" id="KW-0963">Cytoplasm</keyword>
<dbReference type="AlphaFoldDB" id="A0AAN6WNA9"/>
<dbReference type="PANTHER" id="PTHR28005:SF1">
    <property type="entry name" value="AUTOPHAGY-RELATED PROTEIN 17"/>
    <property type="match status" value="1"/>
</dbReference>
<dbReference type="GO" id="GO:0060090">
    <property type="term" value="F:molecular adaptor activity"/>
    <property type="evidence" value="ECO:0007669"/>
    <property type="project" value="TreeGrafter"/>
</dbReference>
<evidence type="ECO:0000256" key="6">
    <source>
        <dbReference type="RuleBase" id="RU368080"/>
    </source>
</evidence>
<dbReference type="GO" id="GO:0034045">
    <property type="term" value="C:phagophore assembly site membrane"/>
    <property type="evidence" value="ECO:0007669"/>
    <property type="project" value="UniProtKB-SubCell"/>
</dbReference>
<dbReference type="PANTHER" id="PTHR28005">
    <property type="entry name" value="AUTOPHAGY-RELATED PROTEIN 17"/>
    <property type="match status" value="1"/>
</dbReference>
<dbReference type="Proteomes" id="UP001302126">
    <property type="component" value="Unassembled WGS sequence"/>
</dbReference>
<keyword evidence="4 6" id="KW-0072">Autophagy</keyword>